<gene>
    <name evidence="3" type="ORF">GNY06_02780</name>
</gene>
<evidence type="ECO:0000313" key="3">
    <source>
        <dbReference type="EMBL" id="NAW50358.1"/>
    </source>
</evidence>
<comment type="caution">
    <text evidence="3">The sequence shown here is derived from an EMBL/GenBank/DDBJ whole genome shotgun (WGS) entry which is preliminary data.</text>
</comment>
<dbReference type="EMBL" id="JAAABJ010000264">
    <property type="protein sequence ID" value="NAW50358.1"/>
    <property type="molecule type" value="Genomic_DNA"/>
</dbReference>
<protein>
    <submittedName>
        <fullName evidence="3">Uncharacterized protein</fullName>
    </submittedName>
</protein>
<dbReference type="RefSeq" id="WP_166518709.1">
    <property type="nucleotide sequence ID" value="NZ_JAAABJ010000264.1"/>
</dbReference>
<dbReference type="Proteomes" id="UP000553459">
    <property type="component" value="Unassembled WGS sequence"/>
</dbReference>
<feature type="signal peptide" evidence="2">
    <location>
        <begin position="1"/>
        <end position="20"/>
    </location>
</feature>
<keyword evidence="2" id="KW-0732">Signal</keyword>
<organism evidence="3 4">
    <name type="scientific">Elizabethkingia argenteiflava</name>
    <dbReference type="NCBI Taxonomy" id="2681556"/>
    <lineage>
        <taxon>Bacteria</taxon>
        <taxon>Pseudomonadati</taxon>
        <taxon>Bacteroidota</taxon>
        <taxon>Flavobacteriia</taxon>
        <taxon>Flavobacteriales</taxon>
        <taxon>Weeksellaceae</taxon>
        <taxon>Elizabethkingia</taxon>
    </lineage>
</organism>
<evidence type="ECO:0000313" key="4">
    <source>
        <dbReference type="Proteomes" id="UP000553459"/>
    </source>
</evidence>
<sequence>MKKLFFSALLLGLGTGATFAQVTNPQTAKSKSDASASPTEITQDKAKKNSETGISPGVKKEDEQSAVHHQKAAGQRRSYSREDMRHRER</sequence>
<reference evidence="3 4" key="1">
    <citation type="submission" date="2019-11" db="EMBL/GenBank/DDBJ databases">
        <title>Characterization of Elizabethkingia argenteiflava sp. nov., isolated from inner surface of Soybean Pods.</title>
        <authorList>
            <person name="Mo S."/>
        </authorList>
    </citation>
    <scope>NUCLEOTIDE SEQUENCE [LARGE SCALE GENOMIC DNA]</scope>
    <source>
        <strain evidence="3 4">YB22</strain>
    </source>
</reference>
<feature type="chain" id="PRO_5033035645" evidence="2">
    <location>
        <begin position="21"/>
        <end position="89"/>
    </location>
</feature>
<proteinExistence type="predicted"/>
<evidence type="ECO:0000256" key="1">
    <source>
        <dbReference type="SAM" id="MobiDB-lite"/>
    </source>
</evidence>
<accession>A0A845PVM7</accession>
<dbReference type="AlphaFoldDB" id="A0A845PVM7"/>
<name>A0A845PVM7_9FLAO</name>
<feature type="compositionally biased region" description="Polar residues" evidence="1">
    <location>
        <begin position="23"/>
        <end position="41"/>
    </location>
</feature>
<feature type="compositionally biased region" description="Basic and acidic residues" evidence="1">
    <location>
        <begin position="79"/>
        <end position="89"/>
    </location>
</feature>
<evidence type="ECO:0000256" key="2">
    <source>
        <dbReference type="SAM" id="SignalP"/>
    </source>
</evidence>
<feature type="region of interest" description="Disordered" evidence="1">
    <location>
        <begin position="23"/>
        <end position="89"/>
    </location>
</feature>
<keyword evidence="4" id="KW-1185">Reference proteome</keyword>